<dbReference type="InterPro" id="IPR036890">
    <property type="entry name" value="HATPase_C_sf"/>
</dbReference>
<protein>
    <recommendedName>
        <fullName evidence="2">histidine kinase</fullName>
        <ecNumber evidence="2">2.7.13.3</ecNumber>
    </recommendedName>
</protein>
<dbReference type="InterPro" id="IPR003661">
    <property type="entry name" value="HisK_dim/P_dom"/>
</dbReference>
<evidence type="ECO:0000256" key="2">
    <source>
        <dbReference type="ARBA" id="ARBA00012438"/>
    </source>
</evidence>
<sequence length="482" mass="55528">MGLSNWVWAKEQSHRLSESRVETGFFEYCVQLETIFGIFDKSGDLVVSNKAFDDLINKHSAWKAHLKKEILLMRNLGKKEALLEFVLECDPQSFDPQSCEPKAYEPVEFEPKAYEPVEFEPKAYEPVEFESKEHALREQRFNILLKEQLVEDETLFMCQIEEVTEAHNLENLILDMNYQLTQKIKEINQAQIKILNQEKLVGIGQLAAGVAHEINNPLGFVKSNFKILDEYFREITKLLITLKNEFVTFQSTCESADISKEMANFFEQVEHTVANSDYDYIIDDYESLFQDTSVGLERVEKIVNGLRKFSRMDHMTNFAKYNINEGLEETLMIANNEIKYDAKVIKDMQYVPLTYAIVGEINQVLLNILINAVHAIKERGKNFKGIIKVTTRSDEKYVYCEIMDNGMGIKKEDQERIFTPFFTTKEVGLGTGLGMSIAYDIITNKHGGEISFISEYGMGTTFKIKIPIRKVDADTVDEYLNI</sequence>
<dbReference type="SUPFAM" id="SSF55874">
    <property type="entry name" value="ATPase domain of HSP90 chaperone/DNA topoisomerase II/histidine kinase"/>
    <property type="match status" value="1"/>
</dbReference>
<dbReference type="SMART" id="SM00387">
    <property type="entry name" value="HATPase_c"/>
    <property type="match status" value="1"/>
</dbReference>
<keyword evidence="4" id="KW-0418">Kinase</keyword>
<comment type="caution">
    <text evidence="7">The sequence shown here is derived from an EMBL/GenBank/DDBJ whole genome shotgun (WGS) entry which is preliminary data.</text>
</comment>
<dbReference type="Pfam" id="PF02518">
    <property type="entry name" value="HATPase_c"/>
    <property type="match status" value="1"/>
</dbReference>
<dbReference type="Gene3D" id="1.10.287.130">
    <property type="match status" value="1"/>
</dbReference>
<evidence type="ECO:0000313" key="7">
    <source>
        <dbReference type="EMBL" id="MBF4693724.1"/>
    </source>
</evidence>
<name>A0ABR9ZVS9_9FIRM</name>
<evidence type="ECO:0000259" key="6">
    <source>
        <dbReference type="PROSITE" id="PS50109"/>
    </source>
</evidence>
<dbReference type="InterPro" id="IPR005467">
    <property type="entry name" value="His_kinase_dom"/>
</dbReference>
<dbReference type="Proteomes" id="UP000614200">
    <property type="component" value="Unassembled WGS sequence"/>
</dbReference>
<evidence type="ECO:0000313" key="8">
    <source>
        <dbReference type="Proteomes" id="UP000614200"/>
    </source>
</evidence>
<accession>A0ABR9ZVS9</accession>
<proteinExistence type="predicted"/>
<dbReference type="PANTHER" id="PTHR43065">
    <property type="entry name" value="SENSOR HISTIDINE KINASE"/>
    <property type="match status" value="1"/>
</dbReference>
<keyword evidence="5" id="KW-0902">Two-component regulatory system</keyword>
<evidence type="ECO:0000256" key="5">
    <source>
        <dbReference type="ARBA" id="ARBA00023012"/>
    </source>
</evidence>
<dbReference type="EMBL" id="JADKNH010000006">
    <property type="protein sequence ID" value="MBF4693724.1"/>
    <property type="molecule type" value="Genomic_DNA"/>
</dbReference>
<keyword evidence="8" id="KW-1185">Reference proteome</keyword>
<evidence type="ECO:0000256" key="4">
    <source>
        <dbReference type="ARBA" id="ARBA00022777"/>
    </source>
</evidence>
<comment type="catalytic activity">
    <reaction evidence="1">
        <text>ATP + protein L-histidine = ADP + protein N-phospho-L-histidine.</text>
        <dbReference type="EC" id="2.7.13.3"/>
    </reaction>
</comment>
<dbReference type="InterPro" id="IPR004358">
    <property type="entry name" value="Sig_transdc_His_kin-like_C"/>
</dbReference>
<dbReference type="EC" id="2.7.13.3" evidence="2"/>
<gene>
    <name evidence="7" type="ORF">ISU02_11350</name>
</gene>
<dbReference type="PRINTS" id="PR00344">
    <property type="entry name" value="BCTRLSENSOR"/>
</dbReference>
<keyword evidence="4" id="KW-0808">Transferase</keyword>
<organism evidence="7 8">
    <name type="scientific">Fusibacter ferrireducens</name>
    <dbReference type="NCBI Taxonomy" id="2785058"/>
    <lineage>
        <taxon>Bacteria</taxon>
        <taxon>Bacillati</taxon>
        <taxon>Bacillota</taxon>
        <taxon>Clostridia</taxon>
        <taxon>Eubacteriales</taxon>
        <taxon>Eubacteriales Family XII. Incertae Sedis</taxon>
        <taxon>Fusibacter</taxon>
    </lineage>
</organism>
<evidence type="ECO:0000256" key="3">
    <source>
        <dbReference type="ARBA" id="ARBA00022553"/>
    </source>
</evidence>
<dbReference type="CDD" id="cd00082">
    <property type="entry name" value="HisKA"/>
    <property type="match status" value="1"/>
</dbReference>
<dbReference type="InterPro" id="IPR003594">
    <property type="entry name" value="HATPase_dom"/>
</dbReference>
<evidence type="ECO:0000256" key="1">
    <source>
        <dbReference type="ARBA" id="ARBA00000085"/>
    </source>
</evidence>
<dbReference type="RefSeq" id="WP_194701962.1">
    <property type="nucleotide sequence ID" value="NZ_JADKNH010000006.1"/>
</dbReference>
<reference evidence="7 8" key="1">
    <citation type="submission" date="2020-11" db="EMBL/GenBank/DDBJ databases">
        <title>Fusibacter basophilias sp. nov.</title>
        <authorList>
            <person name="Qiu D."/>
        </authorList>
    </citation>
    <scope>NUCLEOTIDE SEQUENCE [LARGE SCALE GENOMIC DNA]</scope>
    <source>
        <strain evidence="7 8">Q10-2</strain>
    </source>
</reference>
<dbReference type="PANTHER" id="PTHR43065:SF50">
    <property type="entry name" value="HISTIDINE KINASE"/>
    <property type="match status" value="1"/>
</dbReference>
<dbReference type="Gene3D" id="3.30.565.10">
    <property type="entry name" value="Histidine kinase-like ATPase, C-terminal domain"/>
    <property type="match status" value="1"/>
</dbReference>
<keyword evidence="3" id="KW-0597">Phosphoprotein</keyword>
<feature type="domain" description="Histidine kinase" evidence="6">
    <location>
        <begin position="209"/>
        <end position="470"/>
    </location>
</feature>
<dbReference type="PROSITE" id="PS50109">
    <property type="entry name" value="HIS_KIN"/>
    <property type="match status" value="1"/>
</dbReference>